<dbReference type="GO" id="GO:0003700">
    <property type="term" value="F:DNA-binding transcription factor activity"/>
    <property type="evidence" value="ECO:0007669"/>
    <property type="project" value="InterPro"/>
</dbReference>
<dbReference type="Proteomes" id="UP000193427">
    <property type="component" value="Chromosome"/>
</dbReference>
<name>A0A1W6L819_9BURK</name>
<dbReference type="KEGG" id="rgu:A4W93_11425"/>
<dbReference type="SUPFAM" id="SSF100950">
    <property type="entry name" value="NagB/RpiA/CoA transferase-like"/>
    <property type="match status" value="1"/>
</dbReference>
<dbReference type="GO" id="GO:0003677">
    <property type="term" value="F:DNA binding"/>
    <property type="evidence" value="ECO:0007669"/>
    <property type="project" value="UniProtKB-KW"/>
</dbReference>
<dbReference type="InterPro" id="IPR014036">
    <property type="entry name" value="DeoR-like_C"/>
</dbReference>
<dbReference type="Pfam" id="PF08220">
    <property type="entry name" value="HTH_DeoR"/>
    <property type="match status" value="1"/>
</dbReference>
<dbReference type="RefSeq" id="WP_085750730.1">
    <property type="nucleotide sequence ID" value="NZ_BSPR01000023.1"/>
</dbReference>
<dbReference type="InterPro" id="IPR018356">
    <property type="entry name" value="Tscrpt_reg_HTH_DeoR_CS"/>
</dbReference>
<dbReference type="OrthoDB" id="9814815at2"/>
<dbReference type="PROSITE" id="PS51000">
    <property type="entry name" value="HTH_DEOR_2"/>
    <property type="match status" value="1"/>
</dbReference>
<dbReference type="EMBL" id="CP015118">
    <property type="protein sequence ID" value="ARN20455.1"/>
    <property type="molecule type" value="Genomic_DNA"/>
</dbReference>
<evidence type="ECO:0000313" key="5">
    <source>
        <dbReference type="EMBL" id="ARN20455.1"/>
    </source>
</evidence>
<dbReference type="PANTHER" id="PTHR30363">
    <property type="entry name" value="HTH-TYPE TRANSCRIPTIONAL REGULATOR SRLR-RELATED"/>
    <property type="match status" value="1"/>
</dbReference>
<dbReference type="STRING" id="946333.A4W93_11425"/>
<keyword evidence="4" id="KW-0804">Transcription</keyword>
<dbReference type="SMART" id="SM01134">
    <property type="entry name" value="DeoRC"/>
    <property type="match status" value="1"/>
</dbReference>
<sequence length="253" mass="26172">MLTRQRKDHLLTVLARDGRIVAKDQSDLLGLSEDTIRRDLRELAADGLLQRVHGGALPVSAALADFAGRQSVATDEKAAIGRAAAKLVLPGQVVLIDGGTTAVQMARALSPTLRATVVTHSPSVAVELVAFPGIEVVMIGGRLFRHSVVNVGAIAMEGIARVHADTYFLGVTGVHEKAGLSTGDAEEAAIKRALMGAAAETVVLASSEKIGVASPHVVAPLAEASTVVVSTAAPKAVLAGWRRRGLEVVVAEP</sequence>
<dbReference type="SMART" id="SM00420">
    <property type="entry name" value="HTH_DEOR"/>
    <property type="match status" value="1"/>
</dbReference>
<dbReference type="InterPro" id="IPR050313">
    <property type="entry name" value="Carb_Metab_HTH_regulators"/>
</dbReference>
<keyword evidence="2" id="KW-0805">Transcription regulation</keyword>
<dbReference type="InterPro" id="IPR037171">
    <property type="entry name" value="NagB/RpiA_transferase-like"/>
</dbReference>
<proteinExistence type="predicted"/>
<evidence type="ECO:0000256" key="4">
    <source>
        <dbReference type="ARBA" id="ARBA00023163"/>
    </source>
</evidence>
<dbReference type="SUPFAM" id="SSF46785">
    <property type="entry name" value="Winged helix' DNA-binding domain"/>
    <property type="match status" value="1"/>
</dbReference>
<keyword evidence="3" id="KW-0238">DNA-binding</keyword>
<dbReference type="InterPro" id="IPR001034">
    <property type="entry name" value="DeoR_HTH"/>
</dbReference>
<dbReference type="Gene3D" id="3.40.50.1360">
    <property type="match status" value="1"/>
</dbReference>
<dbReference type="PROSITE" id="PS00894">
    <property type="entry name" value="HTH_DEOR_1"/>
    <property type="match status" value="1"/>
</dbReference>
<dbReference type="PRINTS" id="PR00037">
    <property type="entry name" value="HTHLACR"/>
</dbReference>
<reference evidence="5 6" key="1">
    <citation type="submission" date="2016-04" db="EMBL/GenBank/DDBJ databases">
        <title>Complete genome sequence of natural rubber-degrading, novel Gram-negative bacterium, Rhizobacter gummiphilus strain NS21.</title>
        <authorList>
            <person name="Tabata M."/>
            <person name="Kasai D."/>
            <person name="Fukuda M."/>
        </authorList>
    </citation>
    <scope>NUCLEOTIDE SEQUENCE [LARGE SCALE GENOMIC DNA]</scope>
    <source>
        <strain evidence="5 6">NS21</strain>
    </source>
</reference>
<evidence type="ECO:0000256" key="3">
    <source>
        <dbReference type="ARBA" id="ARBA00023125"/>
    </source>
</evidence>
<keyword evidence="1" id="KW-0678">Repressor</keyword>
<accession>A0A1W6L819</accession>
<gene>
    <name evidence="5" type="ORF">A4W93_11425</name>
</gene>
<evidence type="ECO:0000256" key="1">
    <source>
        <dbReference type="ARBA" id="ARBA00022491"/>
    </source>
</evidence>
<evidence type="ECO:0000256" key="2">
    <source>
        <dbReference type="ARBA" id="ARBA00023015"/>
    </source>
</evidence>
<dbReference type="AlphaFoldDB" id="A0A1W6L819"/>
<dbReference type="Pfam" id="PF00455">
    <property type="entry name" value="DeoRC"/>
    <property type="match status" value="1"/>
</dbReference>
<dbReference type="InterPro" id="IPR036390">
    <property type="entry name" value="WH_DNA-bd_sf"/>
</dbReference>
<evidence type="ECO:0000313" key="6">
    <source>
        <dbReference type="Proteomes" id="UP000193427"/>
    </source>
</evidence>
<organism evidence="5 6">
    <name type="scientific">Piscinibacter gummiphilus</name>
    <dbReference type="NCBI Taxonomy" id="946333"/>
    <lineage>
        <taxon>Bacteria</taxon>
        <taxon>Pseudomonadati</taxon>
        <taxon>Pseudomonadota</taxon>
        <taxon>Betaproteobacteria</taxon>
        <taxon>Burkholderiales</taxon>
        <taxon>Sphaerotilaceae</taxon>
        <taxon>Piscinibacter</taxon>
    </lineage>
</organism>
<dbReference type="PANTHER" id="PTHR30363:SF4">
    <property type="entry name" value="GLYCEROL-3-PHOSPHATE REGULON REPRESSOR"/>
    <property type="match status" value="1"/>
</dbReference>
<protein>
    <submittedName>
        <fullName evidence="5">DeoR family transcriptional regulator</fullName>
    </submittedName>
</protein>
<keyword evidence="6" id="KW-1185">Reference proteome</keyword>